<dbReference type="PANTHER" id="PTHR35797:SF1">
    <property type="entry name" value="PROTEASE"/>
    <property type="match status" value="1"/>
</dbReference>
<keyword evidence="3" id="KW-0378">Hydrolase</keyword>
<evidence type="ECO:0000256" key="1">
    <source>
        <dbReference type="SAM" id="Phobius"/>
    </source>
</evidence>
<dbReference type="Proteomes" id="UP000221384">
    <property type="component" value="Unassembled WGS sequence"/>
</dbReference>
<evidence type="ECO:0000259" key="2">
    <source>
        <dbReference type="Pfam" id="PF02517"/>
    </source>
</evidence>
<feature type="transmembrane region" description="Helical" evidence="1">
    <location>
        <begin position="12"/>
        <end position="30"/>
    </location>
</feature>
<proteinExistence type="predicted"/>
<name>A0ABX4LR89_9BACT</name>
<organism evidence="3 4">
    <name type="scientific">Malaciobacter canalis</name>
    <dbReference type="NCBI Taxonomy" id="1912871"/>
    <lineage>
        <taxon>Bacteria</taxon>
        <taxon>Pseudomonadati</taxon>
        <taxon>Campylobacterota</taxon>
        <taxon>Epsilonproteobacteria</taxon>
        <taxon>Campylobacterales</taxon>
        <taxon>Arcobacteraceae</taxon>
        <taxon>Malaciobacter</taxon>
    </lineage>
</organism>
<gene>
    <name evidence="3" type="ORF">CPG37_13445</name>
</gene>
<comment type="caution">
    <text evidence="3">The sequence shown here is derived from an EMBL/GenBank/DDBJ whole genome shotgun (WGS) entry which is preliminary data.</text>
</comment>
<sequence length="266" mass="31588">MYGEYSAKKFYLYTFLFTFIFWMIGAYYSLEKNSNYYLFLLLGLVTPFLVSLFLIFNSSDNLKNQYKRKFFNFQGLDIKIIFIMVFIIPFTIFISILISIIFGESLSQFNISKDFSFSVGVLPVLLLLLFAAIFEELGWRGYGFESLLKKYNFFYSSIIFSLLWSFWHFPLIFVDGSYQNIIFNQNIYYGLNFFISIVPLGIIVSWIWIQSNKNILIAILFHFIINISQELFDITQTTKIIQTFILFCIVCYIVYRNEKLFFGRSK</sequence>
<feature type="transmembrane region" description="Helical" evidence="1">
    <location>
        <begin position="238"/>
        <end position="255"/>
    </location>
</feature>
<keyword evidence="4" id="KW-1185">Reference proteome</keyword>
<evidence type="ECO:0000313" key="3">
    <source>
        <dbReference type="EMBL" id="PHO08646.1"/>
    </source>
</evidence>
<dbReference type="InterPro" id="IPR003675">
    <property type="entry name" value="Rce1/LyrA-like_dom"/>
</dbReference>
<keyword evidence="3" id="KW-0645">Protease</keyword>
<dbReference type="RefSeq" id="WP_099335388.1">
    <property type="nucleotide sequence ID" value="NZ_CP042812.1"/>
</dbReference>
<accession>A0ABX4LR89</accession>
<feature type="transmembrane region" description="Helical" evidence="1">
    <location>
        <begin position="36"/>
        <end position="57"/>
    </location>
</feature>
<dbReference type="EMBL" id="NWVW01000026">
    <property type="protein sequence ID" value="PHO08646.1"/>
    <property type="molecule type" value="Genomic_DNA"/>
</dbReference>
<keyword evidence="1" id="KW-0812">Transmembrane</keyword>
<feature type="transmembrane region" description="Helical" evidence="1">
    <location>
        <begin position="78"/>
        <end position="103"/>
    </location>
</feature>
<keyword evidence="3" id="KW-0482">Metalloprotease</keyword>
<protein>
    <submittedName>
        <fullName evidence="3">CPBP family intramembrane metalloprotease</fullName>
    </submittedName>
</protein>
<feature type="transmembrane region" description="Helical" evidence="1">
    <location>
        <begin position="154"/>
        <end position="174"/>
    </location>
</feature>
<keyword evidence="1" id="KW-1133">Transmembrane helix</keyword>
<feature type="transmembrane region" description="Helical" evidence="1">
    <location>
        <begin position="115"/>
        <end position="134"/>
    </location>
</feature>
<feature type="domain" description="CAAX prenyl protease 2/Lysostaphin resistance protein A-like" evidence="2">
    <location>
        <begin position="121"/>
        <end position="227"/>
    </location>
</feature>
<evidence type="ECO:0000313" key="4">
    <source>
        <dbReference type="Proteomes" id="UP000221384"/>
    </source>
</evidence>
<dbReference type="InterPro" id="IPR042150">
    <property type="entry name" value="MmRce1-like"/>
</dbReference>
<feature type="transmembrane region" description="Helical" evidence="1">
    <location>
        <begin position="186"/>
        <end position="208"/>
    </location>
</feature>
<reference evidence="3 4" key="1">
    <citation type="submission" date="2017-09" db="EMBL/GenBank/DDBJ databases">
        <authorList>
            <person name="Perez-Cataluna A."/>
            <person name="Figueras M.J."/>
            <person name="Salas-Masso N."/>
        </authorList>
    </citation>
    <scope>NUCLEOTIDE SEQUENCE [LARGE SCALE GENOMIC DNA]</scope>
    <source>
        <strain evidence="3 4">F138-33</strain>
    </source>
</reference>
<dbReference type="GO" id="GO:0008237">
    <property type="term" value="F:metallopeptidase activity"/>
    <property type="evidence" value="ECO:0007669"/>
    <property type="project" value="UniProtKB-KW"/>
</dbReference>
<dbReference type="PANTHER" id="PTHR35797">
    <property type="entry name" value="PROTEASE-RELATED"/>
    <property type="match status" value="1"/>
</dbReference>
<dbReference type="Pfam" id="PF02517">
    <property type="entry name" value="Rce1-like"/>
    <property type="match status" value="1"/>
</dbReference>
<keyword evidence="1" id="KW-0472">Membrane</keyword>